<accession>A0A9X0BAX8</accession>
<dbReference type="AlphaFoldDB" id="A0A9X0BAX8"/>
<keyword evidence="2" id="KW-1185">Reference proteome</keyword>
<proteinExistence type="predicted"/>
<sequence>MEYTSPRGAPRCAGVPNTFERATRCTSTRSKLTIASNPSLLAALTSSPETCQHIPPPISNLPGGLWFWMMRMDETADERAVLFQVLHGERIDASSTAGIPWLDMRLSPSIPPKR</sequence>
<dbReference type="RefSeq" id="XP_056490245.1">
    <property type="nucleotide sequence ID" value="XM_056630943.1"/>
</dbReference>
<evidence type="ECO:0000313" key="1">
    <source>
        <dbReference type="EMBL" id="KAJ5398193.1"/>
    </source>
</evidence>
<organism evidence="1 2">
    <name type="scientific">Penicillium cosmopolitanum</name>
    <dbReference type="NCBI Taxonomy" id="1131564"/>
    <lineage>
        <taxon>Eukaryota</taxon>
        <taxon>Fungi</taxon>
        <taxon>Dikarya</taxon>
        <taxon>Ascomycota</taxon>
        <taxon>Pezizomycotina</taxon>
        <taxon>Eurotiomycetes</taxon>
        <taxon>Eurotiomycetidae</taxon>
        <taxon>Eurotiales</taxon>
        <taxon>Aspergillaceae</taxon>
        <taxon>Penicillium</taxon>
    </lineage>
</organism>
<evidence type="ECO:0000313" key="2">
    <source>
        <dbReference type="Proteomes" id="UP001147747"/>
    </source>
</evidence>
<dbReference type="EMBL" id="JAPZBU010000006">
    <property type="protein sequence ID" value="KAJ5398193.1"/>
    <property type="molecule type" value="Genomic_DNA"/>
</dbReference>
<name>A0A9X0BAX8_9EURO</name>
<dbReference type="GeneID" id="81369923"/>
<reference evidence="1" key="2">
    <citation type="journal article" date="2023" name="IMA Fungus">
        <title>Comparative genomic study of the Penicillium genus elucidates a diverse pangenome and 15 lateral gene transfer events.</title>
        <authorList>
            <person name="Petersen C."/>
            <person name="Sorensen T."/>
            <person name="Nielsen M.R."/>
            <person name="Sondergaard T.E."/>
            <person name="Sorensen J.L."/>
            <person name="Fitzpatrick D.A."/>
            <person name="Frisvad J.C."/>
            <person name="Nielsen K.L."/>
        </authorList>
    </citation>
    <scope>NUCLEOTIDE SEQUENCE</scope>
    <source>
        <strain evidence="1">IBT 29677</strain>
    </source>
</reference>
<dbReference type="OrthoDB" id="10584566at2759"/>
<protein>
    <submittedName>
        <fullName evidence="1">Uncharacterized protein</fullName>
    </submittedName>
</protein>
<gene>
    <name evidence="1" type="ORF">N7509_006306</name>
</gene>
<comment type="caution">
    <text evidence="1">The sequence shown here is derived from an EMBL/GenBank/DDBJ whole genome shotgun (WGS) entry which is preliminary data.</text>
</comment>
<reference evidence="1" key="1">
    <citation type="submission" date="2022-12" db="EMBL/GenBank/DDBJ databases">
        <authorList>
            <person name="Petersen C."/>
        </authorList>
    </citation>
    <scope>NUCLEOTIDE SEQUENCE</scope>
    <source>
        <strain evidence="1">IBT 29677</strain>
    </source>
</reference>
<dbReference type="Proteomes" id="UP001147747">
    <property type="component" value="Unassembled WGS sequence"/>
</dbReference>